<name>A0ABX0ZBA5_9ACTN</name>
<dbReference type="Pfam" id="PF13676">
    <property type="entry name" value="TIR_2"/>
    <property type="match status" value="1"/>
</dbReference>
<evidence type="ECO:0000259" key="1">
    <source>
        <dbReference type="PROSITE" id="PS50104"/>
    </source>
</evidence>
<dbReference type="Gene3D" id="1.25.40.10">
    <property type="entry name" value="Tetratricopeptide repeat domain"/>
    <property type="match status" value="2"/>
</dbReference>
<proteinExistence type="predicted"/>
<feature type="domain" description="TIR" evidence="1">
    <location>
        <begin position="7"/>
        <end position="139"/>
    </location>
</feature>
<keyword evidence="3" id="KW-1185">Reference proteome</keyword>
<dbReference type="PANTHER" id="PTHR46082:SF6">
    <property type="entry name" value="AAA+ ATPASE DOMAIN-CONTAINING PROTEIN-RELATED"/>
    <property type="match status" value="1"/>
</dbReference>
<accession>A0ABX0ZBA5</accession>
<dbReference type="InterPro" id="IPR000157">
    <property type="entry name" value="TIR_dom"/>
</dbReference>
<dbReference type="Pfam" id="PF13374">
    <property type="entry name" value="TPR_10"/>
    <property type="match status" value="1"/>
</dbReference>
<evidence type="ECO:0000313" key="2">
    <source>
        <dbReference type="EMBL" id="NJP33754.1"/>
    </source>
</evidence>
<dbReference type="InterPro" id="IPR035897">
    <property type="entry name" value="Toll_tir_struct_dom_sf"/>
</dbReference>
<dbReference type="PROSITE" id="PS50104">
    <property type="entry name" value="TIR"/>
    <property type="match status" value="1"/>
</dbReference>
<dbReference type="Pfam" id="PF13424">
    <property type="entry name" value="TPR_12"/>
    <property type="match status" value="1"/>
</dbReference>
<organism evidence="2 3">
    <name type="scientific">Micromonospora thermarum</name>
    <dbReference type="NCBI Taxonomy" id="2720024"/>
    <lineage>
        <taxon>Bacteria</taxon>
        <taxon>Bacillati</taxon>
        <taxon>Actinomycetota</taxon>
        <taxon>Actinomycetes</taxon>
        <taxon>Micromonosporales</taxon>
        <taxon>Micromonosporaceae</taxon>
        <taxon>Micromonospora</taxon>
    </lineage>
</organism>
<dbReference type="InterPro" id="IPR027417">
    <property type="entry name" value="P-loop_NTPase"/>
</dbReference>
<dbReference type="InterPro" id="IPR053137">
    <property type="entry name" value="NLR-like"/>
</dbReference>
<evidence type="ECO:0000313" key="3">
    <source>
        <dbReference type="Proteomes" id="UP000783871"/>
    </source>
</evidence>
<comment type="caution">
    <text evidence="2">The sequence shown here is derived from an EMBL/GenBank/DDBJ whole genome shotgun (WGS) entry which is preliminary data.</text>
</comment>
<dbReference type="SUPFAM" id="SSF52540">
    <property type="entry name" value="P-loop containing nucleoside triphosphate hydrolases"/>
    <property type="match status" value="1"/>
</dbReference>
<keyword evidence="2" id="KW-0675">Receptor</keyword>
<dbReference type="Gene3D" id="3.40.50.300">
    <property type="entry name" value="P-loop containing nucleotide triphosphate hydrolases"/>
    <property type="match status" value="1"/>
</dbReference>
<dbReference type="SMART" id="SM00255">
    <property type="entry name" value="TIR"/>
    <property type="match status" value="1"/>
</dbReference>
<dbReference type="RefSeq" id="WP_168002123.1">
    <property type="nucleotide sequence ID" value="NZ_JAATEO010000018.1"/>
</dbReference>
<dbReference type="SUPFAM" id="SSF48452">
    <property type="entry name" value="TPR-like"/>
    <property type="match status" value="1"/>
</dbReference>
<dbReference type="Proteomes" id="UP000783871">
    <property type="component" value="Unassembled WGS sequence"/>
</dbReference>
<dbReference type="InterPro" id="IPR011990">
    <property type="entry name" value="TPR-like_helical_dom_sf"/>
</dbReference>
<dbReference type="EMBL" id="JAATEO010000018">
    <property type="protein sequence ID" value="NJP33754.1"/>
    <property type="molecule type" value="Genomic_DNA"/>
</dbReference>
<gene>
    <name evidence="2" type="ORF">HCJ94_17645</name>
</gene>
<dbReference type="PANTHER" id="PTHR46082">
    <property type="entry name" value="ATP/GTP-BINDING PROTEIN-RELATED"/>
    <property type="match status" value="1"/>
</dbReference>
<protein>
    <submittedName>
        <fullName evidence="2">Toll/interleukin-1 receptor domain-containing protein</fullName>
    </submittedName>
</protein>
<sequence length="941" mass="101745">MTAAPSPHFDVFLSYSWEDHALACRLQVALEAQRLRVFRDERGIQDFQQIDEAIAGNLARSRSLVALYSPAFPESPYCRWELATALAQAHRLDGHTRRVLAVRHGVDFADLVPAQLADVKLPVATVSVEAVAESVATHLSQVDDRVLGDAPSATPGRWLPHEPQPAPAFRGRWAELWRIKAALTPGYTPTRRGRAVAVLLGLGGQGKTALAVEYARRFADEYPGGIFLLHGFGSHLHSRGDHAFALDVRRRQLERITRQLTNGQEADEHALRDHLERAGLPYLWIVDDLPRDTGDELFDALLAPTATGHTLITTRYESAARRGEPIRLSALADEDAVALITSARRPAPGERAAARQLACADLGGHPQALSLAAGLAATDGFAGYAALRAELAAPGPDAIALAAELHGEIAGRRPASIAATLLRSIRDLPAPARETLQLVSVLATAPIAEPLLAEILAAADDAEPAQRSDLVSTGLDLARQRGLAQPVHGDDQPLWLVHALVIRTLRFVDLADARRQRFRRAALEVLTRRLDDTRPGLRYGQIERDLPHLREVVRPEQGVGDRYALNEAGRAYVELGDLPQAEEVFARLASACRTALGDDDPSTLAVLVGLAATMDLRGRHREAIELKVRVHAALVRVLGSDDPDTLTALHNVAVGHLNLREPAAAAKLFRTVYGARRRLLSIHDADTLVSLGDYATAVARAGRPRLAHRLRSAVHERMRRLRGDDDVLTLEALNSLGASQRDAGEVTAAAATFEAVYAGRVRLLGPTHPETLSAAENVAIVTDPARLHAVYAVRVLEHHPADPHVLATLHNLLVATAPGLPVVGRPAPPDVPLAPPPGLQLDPLEDFDANTDFRVAVFTRAHAVHEERVRRLGPDDPETLLALCYVGHASALLGQGGHQLEAALFILTDAAAGLREARGANHPHARLADRLRDWVADQVDG</sequence>
<dbReference type="SUPFAM" id="SSF52200">
    <property type="entry name" value="Toll/Interleukin receptor TIR domain"/>
    <property type="match status" value="1"/>
</dbReference>
<dbReference type="Gene3D" id="3.40.50.10140">
    <property type="entry name" value="Toll/interleukin-1 receptor homology (TIR) domain"/>
    <property type="match status" value="1"/>
</dbReference>
<reference evidence="2 3" key="1">
    <citation type="submission" date="2020-03" db="EMBL/GenBank/DDBJ databases">
        <title>WGS of actinomycetes isolated from Thailand.</title>
        <authorList>
            <person name="Thawai C."/>
        </authorList>
    </citation>
    <scope>NUCLEOTIDE SEQUENCE [LARGE SCALE GENOMIC DNA]</scope>
    <source>
        <strain evidence="2 3">HSS6-12</strain>
    </source>
</reference>